<dbReference type="Gene3D" id="3.30.160.60">
    <property type="entry name" value="Classic Zinc Finger"/>
    <property type="match status" value="1"/>
</dbReference>
<keyword evidence="1" id="KW-0479">Metal-binding</keyword>
<protein>
    <recommendedName>
        <fullName evidence="3">C2H2-type domain-containing protein</fullName>
    </recommendedName>
</protein>
<evidence type="ECO:0000256" key="1">
    <source>
        <dbReference type="PROSITE-ProRule" id="PRU00042"/>
    </source>
</evidence>
<sequence length="507" mass="56834">MMEIPHDFAARQRRTEQYIRGLLESCLPDDIPRLITSLATATEDNPLKQLVRATDDHVLSAVTSPNGIGAKPPRSRKRKVSLRFSRGNDKADSGGSSTAAETSHRGRQKVIQADVEHSGSGDEHGSPQGAGGLSTALPAKSKASTVAIYNCVFCSTDYTTKGTCKRHLEEIHVAKRYFRCLECSQRFATAPEARKHCRICGGGHVGYKTDIPEEHKLYSSEFVPHEIFSTQQGYVSHLLELSVATRKARPKRSEHRKLRNLLKQPVCATALRSLSQRLFKSDDEWQQVRWEHERVRKAVHELEHGTLDPEVGSDETLQPNRVGIFLEDLFNDRVTSTTLVLAPPVREIAAAVHEVDTLVRREDYHTQHRQSESTPKRSLSFQSLSTVPYRQHLGPPTAEDRAPSQHQQHQHQQHELMPLLTGSLDGEFDMAVMPYTAHSTRMSSSDTSMQTQSADRSMVFWLSQGQQPPTYEIVPLQNPGPHAACSMLPEQHAADEGFDNDYYSLQI</sequence>
<dbReference type="Proteomes" id="UP001175353">
    <property type="component" value="Unassembled WGS sequence"/>
</dbReference>
<organism evidence="4 6">
    <name type="scientific">Friedmanniomyces endolithicus</name>
    <dbReference type="NCBI Taxonomy" id="329885"/>
    <lineage>
        <taxon>Eukaryota</taxon>
        <taxon>Fungi</taxon>
        <taxon>Dikarya</taxon>
        <taxon>Ascomycota</taxon>
        <taxon>Pezizomycotina</taxon>
        <taxon>Dothideomycetes</taxon>
        <taxon>Dothideomycetidae</taxon>
        <taxon>Mycosphaerellales</taxon>
        <taxon>Teratosphaeriaceae</taxon>
        <taxon>Friedmanniomyces</taxon>
    </lineage>
</organism>
<evidence type="ECO:0000256" key="2">
    <source>
        <dbReference type="SAM" id="MobiDB-lite"/>
    </source>
</evidence>
<accession>A0AAN6FH48</accession>
<comment type="caution">
    <text evidence="4">The sequence shown here is derived from an EMBL/GenBank/DDBJ whole genome shotgun (WGS) entry which is preliminary data.</text>
</comment>
<feature type="region of interest" description="Disordered" evidence="2">
    <location>
        <begin position="62"/>
        <end position="134"/>
    </location>
</feature>
<dbReference type="SMART" id="SM00355">
    <property type="entry name" value="ZnF_C2H2"/>
    <property type="match status" value="2"/>
</dbReference>
<feature type="domain" description="C2H2-type" evidence="3">
    <location>
        <begin position="178"/>
        <end position="209"/>
    </location>
</feature>
<proteinExistence type="predicted"/>
<feature type="domain" description="C2H2-type" evidence="3">
    <location>
        <begin position="149"/>
        <end position="177"/>
    </location>
</feature>
<keyword evidence="7" id="KW-1185">Reference proteome</keyword>
<keyword evidence="1" id="KW-0862">Zinc</keyword>
<dbReference type="AlphaFoldDB" id="A0AAN6FH48"/>
<dbReference type="InterPro" id="IPR013087">
    <property type="entry name" value="Znf_C2H2_type"/>
</dbReference>
<keyword evidence="1" id="KW-0863">Zinc-finger</keyword>
<evidence type="ECO:0000313" key="7">
    <source>
        <dbReference type="Proteomes" id="UP001175353"/>
    </source>
</evidence>
<dbReference type="GO" id="GO:0008270">
    <property type="term" value="F:zinc ion binding"/>
    <property type="evidence" value="ECO:0007669"/>
    <property type="project" value="UniProtKB-KW"/>
</dbReference>
<dbReference type="PROSITE" id="PS50157">
    <property type="entry name" value="ZINC_FINGER_C2H2_2"/>
    <property type="match status" value="2"/>
</dbReference>
<name>A0AAN6FH48_9PEZI</name>
<feature type="compositionally biased region" description="Basic and acidic residues" evidence="2">
    <location>
        <begin position="114"/>
        <end position="125"/>
    </location>
</feature>
<evidence type="ECO:0000313" key="4">
    <source>
        <dbReference type="EMBL" id="KAK0318316.1"/>
    </source>
</evidence>
<dbReference type="Proteomes" id="UP001168146">
    <property type="component" value="Unassembled WGS sequence"/>
</dbReference>
<evidence type="ECO:0000313" key="5">
    <source>
        <dbReference type="EMBL" id="KAK0986481.1"/>
    </source>
</evidence>
<feature type="region of interest" description="Disordered" evidence="2">
    <location>
        <begin position="389"/>
        <end position="414"/>
    </location>
</feature>
<gene>
    <name evidence="4" type="ORF">LTR82_010704</name>
    <name evidence="5" type="ORF">LTR91_010196</name>
</gene>
<reference evidence="5" key="2">
    <citation type="submission" date="2023-06" db="EMBL/GenBank/DDBJ databases">
        <title>Black Yeasts Isolated from many extreme environments.</title>
        <authorList>
            <person name="Coleine C."/>
            <person name="Stajich J.E."/>
            <person name="Selbmann L."/>
        </authorList>
    </citation>
    <scope>NUCLEOTIDE SEQUENCE</scope>
    <source>
        <strain evidence="5">CCFEE 5200</strain>
    </source>
</reference>
<evidence type="ECO:0000313" key="6">
    <source>
        <dbReference type="Proteomes" id="UP001168146"/>
    </source>
</evidence>
<dbReference type="EMBL" id="JAUJLE010000087">
    <property type="protein sequence ID" value="KAK0986481.1"/>
    <property type="molecule type" value="Genomic_DNA"/>
</dbReference>
<reference evidence="4" key="1">
    <citation type="submission" date="2021-12" db="EMBL/GenBank/DDBJ databases">
        <title>Black yeast isolated from Biological Soil Crust.</title>
        <authorList>
            <person name="Kurbessoian T."/>
        </authorList>
    </citation>
    <scope>NUCLEOTIDE SEQUENCE</scope>
    <source>
        <strain evidence="4">CCFEE 5208</strain>
    </source>
</reference>
<evidence type="ECO:0000259" key="3">
    <source>
        <dbReference type="PROSITE" id="PS50157"/>
    </source>
</evidence>
<dbReference type="EMBL" id="JASUXU010000037">
    <property type="protein sequence ID" value="KAK0318316.1"/>
    <property type="molecule type" value="Genomic_DNA"/>
</dbReference>
<dbReference type="PROSITE" id="PS00028">
    <property type="entry name" value="ZINC_FINGER_C2H2_1"/>
    <property type="match status" value="1"/>
</dbReference>